<dbReference type="PANTHER" id="PTHR16263:SF4">
    <property type="entry name" value="TETRATRICOPEPTIDE REPEAT PROTEIN 38"/>
    <property type="match status" value="1"/>
</dbReference>
<dbReference type="EMBL" id="BSYO01000003">
    <property type="protein sequence ID" value="GMH01674.1"/>
    <property type="molecule type" value="Genomic_DNA"/>
</dbReference>
<dbReference type="Proteomes" id="UP001279734">
    <property type="component" value="Unassembled WGS sequence"/>
</dbReference>
<keyword evidence="4" id="KW-1185">Reference proteome</keyword>
<evidence type="ECO:0000256" key="2">
    <source>
        <dbReference type="ARBA" id="ARBA00022803"/>
    </source>
</evidence>
<keyword evidence="2" id="KW-0802">TPR repeat</keyword>
<proteinExistence type="predicted"/>
<keyword evidence="1" id="KW-0677">Repeat</keyword>
<dbReference type="InterPro" id="IPR033891">
    <property type="entry name" value="TTC38"/>
</dbReference>
<evidence type="ECO:0000313" key="3">
    <source>
        <dbReference type="EMBL" id="GMH01674.1"/>
    </source>
</evidence>
<gene>
    <name evidence="3" type="ORF">Nepgr_003513</name>
</gene>
<dbReference type="PANTHER" id="PTHR16263">
    <property type="entry name" value="TETRATRICOPEPTIDE REPEAT PROTEIN 38"/>
    <property type="match status" value="1"/>
</dbReference>
<organism evidence="3 4">
    <name type="scientific">Nepenthes gracilis</name>
    <name type="common">Slender pitcher plant</name>
    <dbReference type="NCBI Taxonomy" id="150966"/>
    <lineage>
        <taxon>Eukaryota</taxon>
        <taxon>Viridiplantae</taxon>
        <taxon>Streptophyta</taxon>
        <taxon>Embryophyta</taxon>
        <taxon>Tracheophyta</taxon>
        <taxon>Spermatophyta</taxon>
        <taxon>Magnoliopsida</taxon>
        <taxon>eudicotyledons</taxon>
        <taxon>Gunneridae</taxon>
        <taxon>Pentapetalae</taxon>
        <taxon>Caryophyllales</taxon>
        <taxon>Nepenthaceae</taxon>
        <taxon>Nepenthes</taxon>
    </lineage>
</organism>
<sequence>MVSPIVQLCHVLQHKCRFEEAVRYTHNWWHVAVCYLEVRLYVTVKLKYPFSIKVYINALGFADEVCCAEIGYFCDLFPLSRLARMNMKKQRLMQRGLTSILLAQALYEYGTGNDAAALTLLGLDFDACDYKVHLMSSFDVFNDVWHTLLLKTGNATTAVDIMEKRLKIREGVPFLWHILEKACLMLGRQEAASATEKAVFLENAYFKLTDVAASA</sequence>
<evidence type="ECO:0000313" key="4">
    <source>
        <dbReference type="Proteomes" id="UP001279734"/>
    </source>
</evidence>
<accession>A0AAD3RZM7</accession>
<dbReference type="AlphaFoldDB" id="A0AAD3RZM7"/>
<comment type="caution">
    <text evidence="3">The sequence shown here is derived from an EMBL/GenBank/DDBJ whole genome shotgun (WGS) entry which is preliminary data.</text>
</comment>
<reference evidence="3" key="1">
    <citation type="submission" date="2023-05" db="EMBL/GenBank/DDBJ databases">
        <title>Nepenthes gracilis genome sequencing.</title>
        <authorList>
            <person name="Fukushima K."/>
        </authorList>
    </citation>
    <scope>NUCLEOTIDE SEQUENCE</scope>
    <source>
        <strain evidence="3">SING2019-196</strain>
    </source>
</reference>
<protein>
    <submittedName>
        <fullName evidence="3">Uncharacterized protein</fullName>
    </submittedName>
</protein>
<evidence type="ECO:0000256" key="1">
    <source>
        <dbReference type="ARBA" id="ARBA00022737"/>
    </source>
</evidence>
<name>A0AAD3RZM7_NEPGR</name>